<organism evidence="2 3">
    <name type="scientific">Sulfuritalea hydrogenivorans sk43H</name>
    <dbReference type="NCBI Taxonomy" id="1223802"/>
    <lineage>
        <taxon>Bacteria</taxon>
        <taxon>Pseudomonadati</taxon>
        <taxon>Pseudomonadota</taxon>
        <taxon>Betaproteobacteria</taxon>
        <taxon>Nitrosomonadales</taxon>
        <taxon>Sterolibacteriaceae</taxon>
        <taxon>Sulfuritalea</taxon>
    </lineage>
</organism>
<keyword evidence="3" id="KW-1185">Reference proteome</keyword>
<dbReference type="OrthoDB" id="9766390at2"/>
<gene>
    <name evidence="2" type="ORF">SUTH_00137</name>
</gene>
<dbReference type="Pfam" id="PF05170">
    <property type="entry name" value="AsmA"/>
    <property type="match status" value="2"/>
</dbReference>
<dbReference type="KEGG" id="shd:SUTH_00137"/>
<dbReference type="PANTHER" id="PTHR30441:SF4">
    <property type="entry name" value="PROTEIN ASMA"/>
    <property type="match status" value="1"/>
</dbReference>
<dbReference type="Proteomes" id="UP000031637">
    <property type="component" value="Chromosome"/>
</dbReference>
<dbReference type="AlphaFoldDB" id="W0SAP9"/>
<dbReference type="PANTHER" id="PTHR30441">
    <property type="entry name" value="DUF748 DOMAIN-CONTAINING PROTEIN"/>
    <property type="match status" value="1"/>
</dbReference>
<evidence type="ECO:0000313" key="2">
    <source>
        <dbReference type="EMBL" id="BAO27957.1"/>
    </source>
</evidence>
<dbReference type="RefSeq" id="WP_052473001.1">
    <property type="nucleotide sequence ID" value="NZ_AP012547.1"/>
</dbReference>
<dbReference type="GO" id="GO:0090313">
    <property type="term" value="P:regulation of protein targeting to membrane"/>
    <property type="evidence" value="ECO:0007669"/>
    <property type="project" value="TreeGrafter"/>
</dbReference>
<dbReference type="HOGENOM" id="CLU_012870_0_0_4"/>
<dbReference type="InterPro" id="IPR052894">
    <property type="entry name" value="AsmA-related"/>
</dbReference>
<evidence type="ECO:0000313" key="3">
    <source>
        <dbReference type="Proteomes" id="UP000031637"/>
    </source>
</evidence>
<name>W0SAP9_9PROT</name>
<protein>
    <submittedName>
        <fullName evidence="2">Putative AsmA family protein</fullName>
    </submittedName>
</protein>
<reference evidence="2 3" key="1">
    <citation type="journal article" date="2014" name="Syst. Appl. Microbiol.">
        <title>Complete genomes of freshwater sulfur oxidizers Sulfuricella denitrificans skB26 and Sulfuritalea hydrogenivorans sk43H: genetic insights into the sulfur oxidation pathway of betaproteobacteria.</title>
        <authorList>
            <person name="Watanabe T."/>
            <person name="Kojima H."/>
            <person name="Fukui M."/>
        </authorList>
    </citation>
    <scope>NUCLEOTIDE SEQUENCE [LARGE SCALE GENOMIC DNA]</scope>
    <source>
        <strain evidence="2">DSM22779</strain>
    </source>
</reference>
<evidence type="ECO:0000259" key="1">
    <source>
        <dbReference type="Pfam" id="PF05170"/>
    </source>
</evidence>
<dbReference type="EMBL" id="AP012547">
    <property type="protein sequence ID" value="BAO27957.1"/>
    <property type="molecule type" value="Genomic_DNA"/>
</dbReference>
<sequence length="644" mass="67342">MKVLRILGITLGLLLALLAAGVGVLYALFDGEKIKAEASRTVLEKTQRRLDIAGTLELSIWPDVSIRVGRLTLSERGGKEEFLALDSARVAVAVMPLLSKQVRVRRIEVDGLKATVVKRKDGTLNIADLMGGNEERSRVGAGGTASTPLQIDIAGIKVANAQFTWRDEKSGGTAALSRLDFGTGRVQADSAKQALAIDALSLAATFADGASTAAVKLGLSAIDGNAQDLKIGKLTLDLDAKSGETALKAHLDSPVAAKLAAQTFALEQIAGSIDLANPRMPMKQLKLPLGGSLRADLAQQTAALELATQFDESKIATKLRVAKFAPLALGFDLDIDQLNVDKYLPPKQAEDKAAKEDKLDFSALKGLDVNGAIRIGALQVSKLKLAKLNAKIAIAGGRLDVSPLTLNLYEGAASGSLSLNAAGNSLALKQNLSGISINPLMKDLADKDLLEGRGTVALDVTSRGDSVAAMKKALAGSAAVSLKDGAIKGINLAQSLRDLKGKLGAKQDETQQAKAGDQTDFSELTASLKIANGIARNDDLAMKSPFLRLSGAGDIDIGGGQMNYVAKASVVGTSAGQGGKEVDQLKGVTVPVRVSGPFDKLAYQIEFGSLVSDAAKTKVEAKKEEVKARVEEKAKDKLKGLFGK</sequence>
<feature type="domain" description="AsmA" evidence="1">
    <location>
        <begin position="236"/>
        <end position="539"/>
    </location>
</feature>
<accession>W0SAP9</accession>
<proteinExistence type="predicted"/>
<feature type="domain" description="AsmA" evidence="1">
    <location>
        <begin position="2"/>
        <end position="188"/>
    </location>
</feature>
<dbReference type="InterPro" id="IPR007844">
    <property type="entry name" value="AsmA"/>
</dbReference>
<dbReference type="STRING" id="1223802.SUTH_00137"/>
<dbReference type="GO" id="GO:0005886">
    <property type="term" value="C:plasma membrane"/>
    <property type="evidence" value="ECO:0007669"/>
    <property type="project" value="TreeGrafter"/>
</dbReference>